<dbReference type="Gene3D" id="3.30.565.10">
    <property type="entry name" value="Histidine kinase-like ATPase, C-terminal domain"/>
    <property type="match status" value="1"/>
</dbReference>
<dbReference type="InterPro" id="IPR036890">
    <property type="entry name" value="HATPase_C_sf"/>
</dbReference>
<evidence type="ECO:0000256" key="6">
    <source>
        <dbReference type="ARBA" id="ARBA00022777"/>
    </source>
</evidence>
<comment type="catalytic activity">
    <reaction evidence="1">
        <text>ATP + protein L-histidine = ADP + protein N-phospho-L-histidine.</text>
        <dbReference type="EC" id="2.7.13.3"/>
    </reaction>
</comment>
<dbReference type="SUPFAM" id="SSF55781">
    <property type="entry name" value="GAF domain-like"/>
    <property type="match status" value="1"/>
</dbReference>
<dbReference type="EC" id="2.7.13.3" evidence="2"/>
<dbReference type="Gene3D" id="3.30.450.40">
    <property type="match status" value="1"/>
</dbReference>
<dbReference type="KEGG" id="lkm:EFP84_15720"/>
<evidence type="ECO:0000256" key="4">
    <source>
        <dbReference type="ARBA" id="ARBA00022679"/>
    </source>
</evidence>
<dbReference type="SMART" id="SM00387">
    <property type="entry name" value="HATPase_c"/>
    <property type="match status" value="1"/>
</dbReference>
<sequence>MLGSRIWEEFSKQSIHIPFPFFIVDREWRIVYSNQEADLKYGDSFYEIQRGFLSKWKEIAGDLVECILETKIPRFENDFEEADTYVFIGKLRLYDQYCIFLNDKPYSRDRSGGNEGGGNPNAHCVEVTNEFRNIKDQIEHFIDRKEFLTDRRVREGQEGSDVFRVELLKKISLLDLMQQIATAANETKDIETLLQFAVDRICVIAGWKLGHIDLLERSELAPLLQPIWYSGEEPPVKEFRSLLENLDLKLPLRVLNQKRTIWYEDFLENFDLSARELAVKAGIDSALVVPIWNEDRIVGVMEFFLNSEHSDPSLIEALSHVASQIGRAFERKNAETNLRKSQEQLRALTARLQEVREEERILIAREIHDELGQILTVLKIEITLQKQNVFRSDSSSDPRIRELDSMIQLVDSAIESTQRIATELRPLVLEELGLLEGIEWYGEEFQKRTGIVCRVTKTQIQSTLNKEISIALFRIFQETLTNVARHSKATNVNVILKEKDSSIVLIVSDNGVGIQANKIGDSKSLGIIGMRERAIVLGGKVEISGSLEKGTKVIVRIPIDVSHSSAGSEIEI</sequence>
<dbReference type="PANTHER" id="PTHR24421:SF10">
    <property type="entry name" value="NITRATE_NITRITE SENSOR PROTEIN NARQ"/>
    <property type="match status" value="1"/>
</dbReference>
<dbReference type="GO" id="GO:0005524">
    <property type="term" value="F:ATP binding"/>
    <property type="evidence" value="ECO:0007669"/>
    <property type="project" value="UniProtKB-KW"/>
</dbReference>
<keyword evidence="5" id="KW-0547">Nucleotide-binding</keyword>
<dbReference type="Gene3D" id="1.20.5.1930">
    <property type="match status" value="1"/>
</dbReference>
<proteinExistence type="predicted"/>
<dbReference type="InterPro" id="IPR003018">
    <property type="entry name" value="GAF"/>
</dbReference>
<dbReference type="GO" id="GO:0000155">
    <property type="term" value="F:phosphorelay sensor kinase activity"/>
    <property type="evidence" value="ECO:0007669"/>
    <property type="project" value="InterPro"/>
</dbReference>
<dbReference type="GO" id="GO:0016020">
    <property type="term" value="C:membrane"/>
    <property type="evidence" value="ECO:0007669"/>
    <property type="project" value="InterPro"/>
</dbReference>
<evidence type="ECO:0000313" key="11">
    <source>
        <dbReference type="EMBL" id="AYV56800.1"/>
    </source>
</evidence>
<reference evidence="11 12" key="1">
    <citation type="submission" date="2018-11" db="EMBL/GenBank/DDBJ databases">
        <title>Complete genome sequence of Leptospira kmetyi isolate LS 001/16 from soil sample associated with a leptospirosis patient in Kelantan.</title>
        <authorList>
            <person name="Muhammad Yusoff F."/>
            <person name="Muhammad Yusoff S."/>
            <person name="Ahmad M.N."/>
            <person name="Yusof N.Y."/>
            <person name="Aziah I."/>
        </authorList>
    </citation>
    <scope>NUCLEOTIDE SEQUENCE [LARGE SCALE GENOMIC DNA]</scope>
    <source>
        <strain evidence="11 12">LS 001/16</strain>
    </source>
</reference>
<gene>
    <name evidence="11" type="ORF">EFP84_15720</name>
</gene>
<dbReference type="InterPro" id="IPR050482">
    <property type="entry name" value="Sensor_HK_TwoCompSys"/>
</dbReference>
<keyword evidence="3" id="KW-0597">Phosphoprotein</keyword>
<evidence type="ECO:0000256" key="7">
    <source>
        <dbReference type="ARBA" id="ARBA00022840"/>
    </source>
</evidence>
<keyword evidence="9" id="KW-0175">Coiled coil</keyword>
<dbReference type="SUPFAM" id="SSF55874">
    <property type="entry name" value="ATPase domain of HSP90 chaperone/DNA topoisomerase II/histidine kinase"/>
    <property type="match status" value="1"/>
</dbReference>
<dbReference type="GO" id="GO:0046983">
    <property type="term" value="F:protein dimerization activity"/>
    <property type="evidence" value="ECO:0007669"/>
    <property type="project" value="InterPro"/>
</dbReference>
<protein>
    <recommendedName>
        <fullName evidence="2">histidine kinase</fullName>
        <ecNumber evidence="2">2.7.13.3</ecNumber>
    </recommendedName>
</protein>
<dbReference type="InterPro" id="IPR003594">
    <property type="entry name" value="HATPase_dom"/>
</dbReference>
<name>A0AAD0XQF9_9LEPT</name>
<dbReference type="PROSITE" id="PS50109">
    <property type="entry name" value="HIS_KIN"/>
    <property type="match status" value="1"/>
</dbReference>
<keyword evidence="6 11" id="KW-0418">Kinase</keyword>
<dbReference type="Pfam" id="PF13185">
    <property type="entry name" value="GAF_2"/>
    <property type="match status" value="1"/>
</dbReference>
<dbReference type="CDD" id="cd16917">
    <property type="entry name" value="HATPase_UhpB-NarQ-NarX-like"/>
    <property type="match status" value="1"/>
</dbReference>
<keyword evidence="8" id="KW-0902">Two-component regulatory system</keyword>
<evidence type="ECO:0000256" key="1">
    <source>
        <dbReference type="ARBA" id="ARBA00000085"/>
    </source>
</evidence>
<evidence type="ECO:0000256" key="5">
    <source>
        <dbReference type="ARBA" id="ARBA00022741"/>
    </source>
</evidence>
<dbReference type="Pfam" id="PF07730">
    <property type="entry name" value="HisKA_3"/>
    <property type="match status" value="1"/>
</dbReference>
<evidence type="ECO:0000256" key="9">
    <source>
        <dbReference type="SAM" id="Coils"/>
    </source>
</evidence>
<dbReference type="InterPro" id="IPR011712">
    <property type="entry name" value="Sig_transdc_His_kin_sub3_dim/P"/>
</dbReference>
<dbReference type="PANTHER" id="PTHR24421">
    <property type="entry name" value="NITRATE/NITRITE SENSOR PROTEIN NARX-RELATED"/>
    <property type="match status" value="1"/>
</dbReference>
<dbReference type="InterPro" id="IPR005467">
    <property type="entry name" value="His_kinase_dom"/>
</dbReference>
<keyword evidence="7" id="KW-0067">ATP-binding</keyword>
<feature type="domain" description="Histidine kinase" evidence="10">
    <location>
        <begin position="472"/>
        <end position="561"/>
    </location>
</feature>
<dbReference type="EMBL" id="CP033614">
    <property type="protein sequence ID" value="AYV56800.1"/>
    <property type="molecule type" value="Genomic_DNA"/>
</dbReference>
<evidence type="ECO:0000256" key="3">
    <source>
        <dbReference type="ARBA" id="ARBA00022553"/>
    </source>
</evidence>
<evidence type="ECO:0000256" key="2">
    <source>
        <dbReference type="ARBA" id="ARBA00012438"/>
    </source>
</evidence>
<keyword evidence="4" id="KW-0808">Transferase</keyword>
<dbReference type="InterPro" id="IPR029016">
    <property type="entry name" value="GAF-like_dom_sf"/>
</dbReference>
<accession>A0AAD0XQF9</accession>
<feature type="coiled-coil region" evidence="9">
    <location>
        <begin position="331"/>
        <end position="365"/>
    </location>
</feature>
<evidence type="ECO:0000313" key="12">
    <source>
        <dbReference type="Proteomes" id="UP000276407"/>
    </source>
</evidence>
<evidence type="ECO:0000256" key="8">
    <source>
        <dbReference type="ARBA" id="ARBA00023012"/>
    </source>
</evidence>
<evidence type="ECO:0000259" key="10">
    <source>
        <dbReference type="PROSITE" id="PS50109"/>
    </source>
</evidence>
<dbReference type="Pfam" id="PF02518">
    <property type="entry name" value="HATPase_c"/>
    <property type="match status" value="1"/>
</dbReference>
<dbReference type="Proteomes" id="UP000276407">
    <property type="component" value="Chromosome 1"/>
</dbReference>
<organism evidence="11 12">
    <name type="scientific">Leptospira kmetyi</name>
    <dbReference type="NCBI Taxonomy" id="408139"/>
    <lineage>
        <taxon>Bacteria</taxon>
        <taxon>Pseudomonadati</taxon>
        <taxon>Spirochaetota</taxon>
        <taxon>Spirochaetia</taxon>
        <taxon>Leptospirales</taxon>
        <taxon>Leptospiraceae</taxon>
        <taxon>Leptospira</taxon>
    </lineage>
</organism>
<dbReference type="AlphaFoldDB" id="A0AAD0XQF9"/>